<dbReference type="RefSeq" id="WP_248848544.1">
    <property type="nucleotide sequence ID" value="NZ_CP097017.1"/>
</dbReference>
<geneLocation type="plasmid" evidence="1 2">
    <name>pK204-1-A</name>
</geneLocation>
<accession>A0AAE9XMZ5</accession>
<gene>
    <name evidence="1" type="ORF">PML95_09995</name>
</gene>
<dbReference type="AlphaFoldDB" id="A0AAE9XMZ5"/>
<proteinExistence type="predicted"/>
<protein>
    <submittedName>
        <fullName evidence="1">Uncharacterized protein</fullName>
    </submittedName>
</protein>
<keyword evidence="1" id="KW-0614">Plasmid</keyword>
<sequence length="51" mass="6137">MLFTYDLLTGYTDYFESIEDVAKFWGVRIEIVRYVLDKGIVFMDYMIDEVL</sequence>
<dbReference type="Proteomes" id="UP001179600">
    <property type="component" value="Plasmid pK204-1-A"/>
</dbReference>
<dbReference type="EMBL" id="CP116508">
    <property type="protein sequence ID" value="WCG23695.1"/>
    <property type="molecule type" value="Genomic_DNA"/>
</dbReference>
<evidence type="ECO:0000313" key="1">
    <source>
        <dbReference type="EMBL" id="WCG23695.1"/>
    </source>
</evidence>
<organism evidence="1 2">
    <name type="scientific">Vagococcus lutrae</name>
    <dbReference type="NCBI Taxonomy" id="81947"/>
    <lineage>
        <taxon>Bacteria</taxon>
        <taxon>Bacillati</taxon>
        <taxon>Bacillota</taxon>
        <taxon>Bacilli</taxon>
        <taxon>Lactobacillales</taxon>
        <taxon>Enterococcaceae</taxon>
        <taxon>Vagococcus</taxon>
    </lineage>
</organism>
<reference evidence="1" key="1">
    <citation type="submission" date="2023-01" db="EMBL/GenBank/DDBJ databases">
        <title>Oxazolidinone resistance genes in florfenicol resistant enterococci from beef cattle and veal calves at slaughter.</title>
        <authorList>
            <person name="Biggel M."/>
        </authorList>
    </citation>
    <scope>NUCLEOTIDE SEQUENCE</scope>
    <source>
        <strain evidence="1">K204-1</strain>
        <plasmid evidence="1">pK204-1-A</plasmid>
    </source>
</reference>
<name>A0AAE9XMZ5_9ENTE</name>
<dbReference type="GeneID" id="72385609"/>
<evidence type="ECO:0000313" key="2">
    <source>
        <dbReference type="Proteomes" id="UP001179600"/>
    </source>
</evidence>